<dbReference type="SUPFAM" id="SSF54534">
    <property type="entry name" value="FKBP-like"/>
    <property type="match status" value="1"/>
</dbReference>
<organism evidence="3 4">
    <name type="scientific">Halomonas icarae</name>
    <dbReference type="NCBI Taxonomy" id="2691040"/>
    <lineage>
        <taxon>Bacteria</taxon>
        <taxon>Pseudomonadati</taxon>
        <taxon>Pseudomonadota</taxon>
        <taxon>Gammaproteobacteria</taxon>
        <taxon>Oceanospirillales</taxon>
        <taxon>Halomonadaceae</taxon>
        <taxon>Halomonas</taxon>
    </lineage>
</organism>
<comment type="caution">
    <text evidence="3">The sequence shown here is derived from an EMBL/GenBank/DDBJ whole genome shotgun (WGS) entry which is preliminary data.</text>
</comment>
<evidence type="ECO:0000313" key="3">
    <source>
        <dbReference type="EMBL" id="NAW12689.1"/>
    </source>
</evidence>
<dbReference type="InterPro" id="IPR036953">
    <property type="entry name" value="GreA/GreB_C_sf"/>
</dbReference>
<dbReference type="GO" id="GO:0016301">
    <property type="term" value="F:kinase activity"/>
    <property type="evidence" value="ECO:0007669"/>
    <property type="project" value="UniProtKB-KW"/>
</dbReference>
<dbReference type="GO" id="GO:0003677">
    <property type="term" value="F:DNA binding"/>
    <property type="evidence" value="ECO:0007669"/>
    <property type="project" value="InterPro"/>
</dbReference>
<dbReference type="PANTHER" id="PTHR30437">
    <property type="entry name" value="TRANSCRIPTION ELONGATION FACTOR GREA"/>
    <property type="match status" value="1"/>
</dbReference>
<dbReference type="GO" id="GO:0032784">
    <property type="term" value="P:regulation of DNA-templated transcription elongation"/>
    <property type="evidence" value="ECO:0007669"/>
    <property type="project" value="InterPro"/>
</dbReference>
<protein>
    <submittedName>
        <fullName evidence="3">Nucleoside diphosphate kinase regulator</fullName>
    </submittedName>
</protein>
<reference evidence="3 4" key="1">
    <citation type="submission" date="2019-12" db="EMBL/GenBank/DDBJ databases">
        <title>Draft genome sequencing of Halomonas icarensis D1-1.</title>
        <authorList>
            <person name="Pandiyan K."/>
            <person name="Kushwaha P."/>
            <person name="Gowdham M."/>
            <person name="Chakdar H."/>
            <person name="Singh A."/>
            <person name="Kumar M."/>
            <person name="Saxena A.K."/>
        </authorList>
    </citation>
    <scope>NUCLEOTIDE SEQUENCE [LARGE SCALE GENOMIC DNA]</scope>
    <source>
        <strain evidence="3 4">D1-1</strain>
    </source>
</reference>
<keyword evidence="4" id="KW-1185">Reference proteome</keyword>
<dbReference type="PANTHER" id="PTHR30437:SF5">
    <property type="entry name" value="REGULATOR OF NUCLEOSIDE DIPHOSPHATE KINASE"/>
    <property type="match status" value="1"/>
</dbReference>
<evidence type="ECO:0000259" key="2">
    <source>
        <dbReference type="Pfam" id="PF14760"/>
    </source>
</evidence>
<dbReference type="InterPro" id="IPR001437">
    <property type="entry name" value="Tscrpt_elong_fac_GreA/B_C"/>
</dbReference>
<dbReference type="Proteomes" id="UP000448235">
    <property type="component" value="Unassembled WGS sequence"/>
</dbReference>
<dbReference type="Gene3D" id="3.10.50.30">
    <property type="entry name" value="Transcription elongation factor, GreA/GreB, C-terminal domain"/>
    <property type="match status" value="1"/>
</dbReference>
<dbReference type="InterPro" id="IPR023459">
    <property type="entry name" value="Tscrpt_elong_fac_GreA/B_fam"/>
</dbReference>
<feature type="domain" description="Regulator of nucleoside diphosphate kinase N-terminal" evidence="2">
    <location>
        <begin position="5"/>
        <end position="45"/>
    </location>
</feature>
<gene>
    <name evidence="3" type="ORF">GRB80_07500</name>
</gene>
<keyword evidence="3" id="KW-0808">Transferase</keyword>
<feature type="domain" description="Transcription elongation factor GreA/GreB C-terminal" evidence="1">
    <location>
        <begin position="51"/>
        <end position="125"/>
    </location>
</feature>
<sequence length="137" mass="15659">MLSRPPITINRLDADRLQRLIDEASDKDRFVADALEEELERGEVVDPEEIPEDVVSMNSRVQFTDLKRDRQMTRTLVYPHSMGEVEDAISVMAPVGAGLIGQRVGDTIDWPLPDGGQVHLRIDAVLWQPEREKQYHR</sequence>
<dbReference type="Pfam" id="PF01272">
    <property type="entry name" value="GreA_GreB"/>
    <property type="match status" value="1"/>
</dbReference>
<dbReference type="Gene3D" id="1.10.286.20">
    <property type="match status" value="1"/>
</dbReference>
<accession>A0A7X5AMB0</accession>
<evidence type="ECO:0000313" key="4">
    <source>
        <dbReference type="Proteomes" id="UP000448235"/>
    </source>
</evidence>
<dbReference type="GO" id="GO:0006354">
    <property type="term" value="P:DNA-templated transcription elongation"/>
    <property type="evidence" value="ECO:0007669"/>
    <property type="project" value="TreeGrafter"/>
</dbReference>
<keyword evidence="3" id="KW-0418">Kinase</keyword>
<dbReference type="Pfam" id="PF14760">
    <property type="entry name" value="Rnk_N"/>
    <property type="match status" value="1"/>
</dbReference>
<proteinExistence type="predicted"/>
<name>A0A7X5AMB0_9GAMM</name>
<dbReference type="InterPro" id="IPR029462">
    <property type="entry name" value="Rnk_N"/>
</dbReference>
<dbReference type="AlphaFoldDB" id="A0A7X5AMB0"/>
<evidence type="ECO:0000259" key="1">
    <source>
        <dbReference type="Pfam" id="PF01272"/>
    </source>
</evidence>
<dbReference type="NCBIfam" id="NF004396">
    <property type="entry name" value="PRK05753.1"/>
    <property type="match status" value="1"/>
</dbReference>
<dbReference type="GO" id="GO:0070063">
    <property type="term" value="F:RNA polymerase binding"/>
    <property type="evidence" value="ECO:0007669"/>
    <property type="project" value="InterPro"/>
</dbReference>
<dbReference type="EMBL" id="WUTS01000001">
    <property type="protein sequence ID" value="NAW12689.1"/>
    <property type="molecule type" value="Genomic_DNA"/>
</dbReference>
<dbReference type="RefSeq" id="WP_132042005.1">
    <property type="nucleotide sequence ID" value="NZ_JARWMY010000005.1"/>
</dbReference>